<gene>
    <name evidence="4" type="ORF">SAMN04488077_12335</name>
</gene>
<dbReference type="SUPFAM" id="SSF51735">
    <property type="entry name" value="NAD(P)-binding Rossmann-fold domains"/>
    <property type="match status" value="1"/>
</dbReference>
<evidence type="ECO:0000256" key="1">
    <source>
        <dbReference type="ARBA" id="ARBA00023002"/>
    </source>
</evidence>
<evidence type="ECO:0000256" key="2">
    <source>
        <dbReference type="ARBA" id="ARBA00023027"/>
    </source>
</evidence>
<dbReference type="SUPFAM" id="SSF52283">
    <property type="entry name" value="Formate/glycerate dehydrogenase catalytic domain-like"/>
    <property type="match status" value="1"/>
</dbReference>
<protein>
    <submittedName>
        <fullName evidence="4">Phosphoglycerate dehydrogenase</fullName>
    </submittedName>
</protein>
<sequence length="338" mass="36649">MTVKVHVKNNRWAAGSFPNTPEGEAVFTITQDRIDSALADFPDLAGKMDFRIDWDTDNFETSMGDTDVLLTWNLPTKGLGAIAPKLRWVHCIGAGVEHLLPLDWLPKGVTLTNSKGIHAAKAGEFGLMAVLMLHSHMPKIITNQRKVIYDSLYASPIAGKTLVVLGTGSLGGAGAKKVQALGVHVIGVNRSGRAVDGCDEVVTTAELDKVLPRADYLLIATPDTPETRGLMDRRRLDLMKPSAGLINIGREAVMDYDALCDKLEEGSLAGAILDVFDPEPIEADSRLWATPNLIITPHVSADDGDAYVPMTLGLFFLNMREFLKGKPLLNPIQPDLGY</sequence>
<dbReference type="InterPro" id="IPR006140">
    <property type="entry name" value="D-isomer_DH_NAD-bd"/>
</dbReference>
<keyword evidence="1" id="KW-0560">Oxidoreductase</keyword>
<proteinExistence type="predicted"/>
<dbReference type="GO" id="GO:0016491">
    <property type="term" value="F:oxidoreductase activity"/>
    <property type="evidence" value="ECO:0007669"/>
    <property type="project" value="UniProtKB-KW"/>
</dbReference>
<evidence type="ECO:0000313" key="4">
    <source>
        <dbReference type="EMBL" id="SEN66729.1"/>
    </source>
</evidence>
<evidence type="ECO:0000259" key="3">
    <source>
        <dbReference type="Pfam" id="PF02826"/>
    </source>
</evidence>
<dbReference type="PANTHER" id="PTHR43333:SF1">
    <property type="entry name" value="D-ISOMER SPECIFIC 2-HYDROXYACID DEHYDROGENASE NAD-BINDING DOMAIN-CONTAINING PROTEIN"/>
    <property type="match status" value="1"/>
</dbReference>
<dbReference type="CDD" id="cd05300">
    <property type="entry name" value="2-Hacid_dh_1"/>
    <property type="match status" value="1"/>
</dbReference>
<evidence type="ECO:0000313" key="5">
    <source>
        <dbReference type="Proteomes" id="UP000182160"/>
    </source>
</evidence>
<keyword evidence="2" id="KW-0520">NAD</keyword>
<dbReference type="AlphaFoldDB" id="A0A1H8IEQ1"/>
<dbReference type="Gene3D" id="3.40.50.720">
    <property type="entry name" value="NAD(P)-binding Rossmann-like Domain"/>
    <property type="match status" value="2"/>
</dbReference>
<dbReference type="GO" id="GO:0051287">
    <property type="term" value="F:NAD binding"/>
    <property type="evidence" value="ECO:0007669"/>
    <property type="project" value="InterPro"/>
</dbReference>
<organism evidence="4 5">
    <name type="scientific">Roseovarius tolerans</name>
    <dbReference type="NCBI Taxonomy" id="74031"/>
    <lineage>
        <taxon>Bacteria</taxon>
        <taxon>Pseudomonadati</taxon>
        <taxon>Pseudomonadota</taxon>
        <taxon>Alphaproteobacteria</taxon>
        <taxon>Rhodobacterales</taxon>
        <taxon>Roseobacteraceae</taxon>
        <taxon>Roseovarius</taxon>
    </lineage>
</organism>
<accession>A0A1H8IEQ1</accession>
<feature type="domain" description="D-isomer specific 2-hydroxyacid dehydrogenase NAD-binding" evidence="3">
    <location>
        <begin position="128"/>
        <end position="300"/>
    </location>
</feature>
<dbReference type="EMBL" id="FOBO01000023">
    <property type="protein sequence ID" value="SEN66729.1"/>
    <property type="molecule type" value="Genomic_DNA"/>
</dbReference>
<dbReference type="PANTHER" id="PTHR43333">
    <property type="entry name" value="2-HACID_DH_C DOMAIN-CONTAINING PROTEIN"/>
    <property type="match status" value="1"/>
</dbReference>
<dbReference type="Pfam" id="PF02826">
    <property type="entry name" value="2-Hacid_dh_C"/>
    <property type="match status" value="1"/>
</dbReference>
<reference evidence="4 5" key="1">
    <citation type="submission" date="2016-10" db="EMBL/GenBank/DDBJ databases">
        <authorList>
            <person name="de Groot N.N."/>
        </authorList>
    </citation>
    <scope>NUCLEOTIDE SEQUENCE [LARGE SCALE GENOMIC DNA]</scope>
    <source>
        <strain evidence="4 5">DSM 11457</strain>
    </source>
</reference>
<dbReference type="Proteomes" id="UP000182160">
    <property type="component" value="Unassembled WGS sequence"/>
</dbReference>
<dbReference type="InterPro" id="IPR036291">
    <property type="entry name" value="NAD(P)-bd_dom_sf"/>
</dbReference>
<dbReference type="RefSeq" id="WP_139194607.1">
    <property type="nucleotide sequence ID" value="NZ_FOBO01000023.1"/>
</dbReference>
<name>A0A1H8IEQ1_9RHOB</name>